<dbReference type="STRING" id="407234.SAMN05421795_102465"/>
<evidence type="ECO:0000313" key="2">
    <source>
        <dbReference type="Proteomes" id="UP000186098"/>
    </source>
</evidence>
<name>A0A1N7L2B7_9RHOB</name>
<protein>
    <submittedName>
        <fullName evidence="1">SOUL heme-binding protein</fullName>
    </submittedName>
</protein>
<dbReference type="PANTHER" id="PTHR11220">
    <property type="entry name" value="HEME-BINDING PROTEIN-RELATED"/>
    <property type="match status" value="1"/>
</dbReference>
<gene>
    <name evidence="1" type="ORF">SAMN05421795_102465</name>
</gene>
<organism evidence="1 2">
    <name type="scientific">Phaeovulum vinaykumarii</name>
    <dbReference type="NCBI Taxonomy" id="407234"/>
    <lineage>
        <taxon>Bacteria</taxon>
        <taxon>Pseudomonadati</taxon>
        <taxon>Pseudomonadota</taxon>
        <taxon>Alphaproteobacteria</taxon>
        <taxon>Rhodobacterales</taxon>
        <taxon>Paracoccaceae</taxon>
        <taxon>Phaeovulum</taxon>
    </lineage>
</organism>
<dbReference type="PANTHER" id="PTHR11220:SF58">
    <property type="entry name" value="SOUL HEME-BINDING FAMILY PROTEIN"/>
    <property type="match status" value="1"/>
</dbReference>
<sequence>MVWRLLVVIVVLVLAVGLLRAEAGAPPPAGVPLYKGYETQPYRVERSLGAAEIRAYGPSVVAEVAVRGPRATAASRGFRILAGYIFGQNTRGAEIAMTAPAEVEPRRPDGTRIAMTTPVAMAGRLSDPQAVWTIRFTLPAQWTLADLPRPRDAHVRLAERPARRVLVLRFAGAPGDALLAEKAAEITALARAQGLHAAGPVEFQFYDPPLTLPFNRRNEAVLPLR</sequence>
<keyword evidence="2" id="KW-1185">Reference proteome</keyword>
<dbReference type="EMBL" id="FTOM01000002">
    <property type="protein sequence ID" value="SIS68005.1"/>
    <property type="molecule type" value="Genomic_DNA"/>
</dbReference>
<evidence type="ECO:0000313" key="1">
    <source>
        <dbReference type="EMBL" id="SIS68005.1"/>
    </source>
</evidence>
<reference evidence="2" key="1">
    <citation type="submission" date="2017-01" db="EMBL/GenBank/DDBJ databases">
        <authorList>
            <person name="Varghese N."/>
            <person name="Submissions S."/>
        </authorList>
    </citation>
    <scope>NUCLEOTIDE SEQUENCE [LARGE SCALE GENOMIC DNA]</scope>
    <source>
        <strain evidence="2">DSM 18714</strain>
    </source>
</reference>
<dbReference type="SUPFAM" id="SSF55136">
    <property type="entry name" value="Probable bacterial effector-binding domain"/>
    <property type="match status" value="2"/>
</dbReference>
<dbReference type="RefSeq" id="WP_076364256.1">
    <property type="nucleotide sequence ID" value="NZ_FTOM01000002.1"/>
</dbReference>
<proteinExistence type="predicted"/>
<dbReference type="AlphaFoldDB" id="A0A1N7L2B7"/>
<dbReference type="OrthoDB" id="2156220at2"/>
<dbReference type="Proteomes" id="UP000186098">
    <property type="component" value="Unassembled WGS sequence"/>
</dbReference>
<dbReference type="Gene3D" id="3.20.80.10">
    <property type="entry name" value="Regulatory factor, effector binding domain"/>
    <property type="match status" value="2"/>
</dbReference>
<accession>A0A1N7L2B7</accession>
<dbReference type="InterPro" id="IPR006917">
    <property type="entry name" value="SOUL_heme-bd"/>
</dbReference>
<dbReference type="Pfam" id="PF04832">
    <property type="entry name" value="SOUL"/>
    <property type="match status" value="1"/>
</dbReference>
<dbReference type="InterPro" id="IPR011256">
    <property type="entry name" value="Reg_factor_effector_dom_sf"/>
</dbReference>